<keyword evidence="3" id="KW-1185">Reference proteome</keyword>
<protein>
    <submittedName>
        <fullName evidence="1 2">Uncharacterized protein</fullName>
    </submittedName>
</protein>
<sequence length="197" mass="22440">MDMGRWCSVSDWPSALCLCGFDLPRVRRKILLIDDMLGKESRGQTPSNSSRSRISHAKRAPFSCLYSRILRITNGVDTLGLLPPAGKFSDLRDWTFGYQKGNSHVLIQFVKTDRLRKWPINSDSFSSRLSLPSFPDCCQSSELNLSNFTESTPMLLFCLLWIILSPDIPKKGAASFFFHQQVQKTNFPLKNIWQVGF</sequence>
<evidence type="ECO:0000313" key="3">
    <source>
        <dbReference type="Proteomes" id="UP000001555"/>
    </source>
</evidence>
<dbReference type="EMBL" id="ABJB011063887">
    <property type="status" value="NOT_ANNOTATED_CDS"/>
    <property type="molecule type" value="Genomic_DNA"/>
</dbReference>
<dbReference type="EMBL" id="DS845040">
    <property type="protein sequence ID" value="EEC13137.1"/>
    <property type="molecule type" value="Genomic_DNA"/>
</dbReference>
<evidence type="ECO:0000313" key="1">
    <source>
        <dbReference type="EMBL" id="EEC13137.1"/>
    </source>
</evidence>
<dbReference type="VEuPathDB" id="VectorBase:ISCI008687"/>
<dbReference type="InParanoid" id="B7Q2R5"/>
<reference evidence="2" key="2">
    <citation type="submission" date="2020-05" db="UniProtKB">
        <authorList>
            <consortium name="EnsemblMetazoa"/>
        </authorList>
    </citation>
    <scope>IDENTIFICATION</scope>
    <source>
        <strain evidence="2">wikel</strain>
    </source>
</reference>
<name>B7Q2R5_IXOSC</name>
<reference evidence="1 3" key="1">
    <citation type="submission" date="2008-03" db="EMBL/GenBank/DDBJ databases">
        <title>Annotation of Ixodes scapularis.</title>
        <authorList>
            <consortium name="Ixodes scapularis Genome Project Consortium"/>
            <person name="Caler E."/>
            <person name="Hannick L.I."/>
            <person name="Bidwell S."/>
            <person name="Joardar V."/>
            <person name="Thiagarajan M."/>
            <person name="Amedeo P."/>
            <person name="Galinsky K.J."/>
            <person name="Schobel S."/>
            <person name="Inman J."/>
            <person name="Hostetler J."/>
            <person name="Miller J."/>
            <person name="Hammond M."/>
            <person name="Megy K."/>
            <person name="Lawson D."/>
            <person name="Kodira C."/>
            <person name="Sutton G."/>
            <person name="Meyer J."/>
            <person name="Hill C.A."/>
            <person name="Birren B."/>
            <person name="Nene V."/>
            <person name="Collins F."/>
            <person name="Alarcon-Chaidez F."/>
            <person name="Wikel S."/>
            <person name="Strausberg R."/>
        </authorList>
    </citation>
    <scope>NUCLEOTIDE SEQUENCE [LARGE SCALE GENOMIC DNA]</scope>
    <source>
        <strain evidence="3">Wikel</strain>
        <strain evidence="1">Wikel colony</strain>
    </source>
</reference>
<gene>
    <name evidence="1" type="ORF">IscW_ISCW008687</name>
</gene>
<dbReference type="Proteomes" id="UP000001555">
    <property type="component" value="Unassembled WGS sequence"/>
</dbReference>
<evidence type="ECO:0000313" key="2">
    <source>
        <dbReference type="EnsemblMetazoa" id="ISCW008687-PA"/>
    </source>
</evidence>
<dbReference type="VEuPathDB" id="VectorBase:ISCW008687"/>
<organism>
    <name type="scientific">Ixodes scapularis</name>
    <name type="common">Black-legged tick</name>
    <name type="synonym">Deer tick</name>
    <dbReference type="NCBI Taxonomy" id="6945"/>
    <lineage>
        <taxon>Eukaryota</taxon>
        <taxon>Metazoa</taxon>
        <taxon>Ecdysozoa</taxon>
        <taxon>Arthropoda</taxon>
        <taxon>Chelicerata</taxon>
        <taxon>Arachnida</taxon>
        <taxon>Acari</taxon>
        <taxon>Parasitiformes</taxon>
        <taxon>Ixodida</taxon>
        <taxon>Ixodoidea</taxon>
        <taxon>Ixodidae</taxon>
        <taxon>Ixodinae</taxon>
        <taxon>Ixodes</taxon>
    </lineage>
</organism>
<dbReference type="AlphaFoldDB" id="B7Q2R5"/>
<dbReference type="HOGENOM" id="CLU_1385568_0_0_1"/>
<dbReference type="PaxDb" id="6945-B7Q2R5"/>
<accession>B7Q2R5</accession>
<proteinExistence type="predicted"/>
<dbReference type="EnsemblMetazoa" id="ISCW008687-RA">
    <property type="protein sequence ID" value="ISCW008687-PA"/>
    <property type="gene ID" value="ISCW008687"/>
</dbReference>